<evidence type="ECO:0000256" key="1">
    <source>
        <dbReference type="SAM" id="MobiDB-lite"/>
    </source>
</evidence>
<proteinExistence type="predicted"/>
<feature type="compositionally biased region" description="Polar residues" evidence="1">
    <location>
        <begin position="205"/>
        <end position="214"/>
    </location>
</feature>
<feature type="region of interest" description="Disordered" evidence="1">
    <location>
        <begin position="1"/>
        <end position="31"/>
    </location>
</feature>
<feature type="compositionally biased region" description="Polar residues" evidence="1">
    <location>
        <begin position="69"/>
        <end position="82"/>
    </location>
</feature>
<accession>A0A0G2J134</accession>
<dbReference type="Proteomes" id="UP000034164">
    <property type="component" value="Unassembled WGS sequence"/>
</dbReference>
<name>A0A0G2J134_9EURO</name>
<feature type="compositionally biased region" description="Basic and acidic residues" evidence="1">
    <location>
        <begin position="1"/>
        <end position="16"/>
    </location>
</feature>
<dbReference type="EMBL" id="LCZI01001022">
    <property type="protein sequence ID" value="KKZ62864.1"/>
    <property type="molecule type" value="Genomic_DNA"/>
</dbReference>
<feature type="region of interest" description="Disordered" evidence="1">
    <location>
        <begin position="67"/>
        <end position="126"/>
    </location>
</feature>
<dbReference type="VEuPathDB" id="FungiDB:EMCG_02798"/>
<dbReference type="OrthoDB" id="4188564at2759"/>
<evidence type="ECO:0000313" key="2">
    <source>
        <dbReference type="EMBL" id="KKZ62864.1"/>
    </source>
</evidence>
<feature type="region of interest" description="Disordered" evidence="1">
    <location>
        <begin position="169"/>
        <end position="221"/>
    </location>
</feature>
<sequence>MGTLTEDPRNRRHDQLADFEDPEVSSSGREPWAYRTEYVGGEYYPQNQPQVERRSIGQDMAAYAPNVPRTLNTPHSAYSAPQSDERNQYHVVVESTRRLNLSAQDPRNAGATNRESNSTLQHGSHSFNPEALQQNVRYHLSSALENPPRHPSDIGRYDRRISNSQLDYRSGYPAQSENDYISPPAPTGPSYPNSNPSGYNNIPSAFTNPSQPNVNHPAWGGQHIDPLGYGVPFRPLNGVVASRRDSAEEGLQPSLHRSLGMIAKLPFEYAKRGP</sequence>
<comment type="caution">
    <text evidence="2">The sequence shown here is derived from an EMBL/GenBank/DDBJ whole genome shotgun (WGS) entry which is preliminary data.</text>
</comment>
<feature type="compositionally biased region" description="Polar residues" evidence="1">
    <location>
        <begin position="98"/>
        <end position="126"/>
    </location>
</feature>
<gene>
    <name evidence="2" type="ORF">EMCG_02798</name>
</gene>
<organism evidence="2 3">
    <name type="scientific">[Emmonsia] crescens</name>
    <dbReference type="NCBI Taxonomy" id="73230"/>
    <lineage>
        <taxon>Eukaryota</taxon>
        <taxon>Fungi</taxon>
        <taxon>Dikarya</taxon>
        <taxon>Ascomycota</taxon>
        <taxon>Pezizomycotina</taxon>
        <taxon>Eurotiomycetes</taxon>
        <taxon>Eurotiomycetidae</taxon>
        <taxon>Onygenales</taxon>
        <taxon>Ajellomycetaceae</taxon>
        <taxon>Emergomyces</taxon>
    </lineage>
</organism>
<feature type="compositionally biased region" description="Low complexity" evidence="1">
    <location>
        <begin position="190"/>
        <end position="204"/>
    </location>
</feature>
<reference evidence="3" key="1">
    <citation type="journal article" date="2015" name="PLoS Genet.">
        <title>The dynamic genome and transcriptome of the human fungal pathogen Blastomyces and close relative Emmonsia.</title>
        <authorList>
            <person name="Munoz J.F."/>
            <person name="Gauthier G.M."/>
            <person name="Desjardins C.A."/>
            <person name="Gallo J.E."/>
            <person name="Holder J."/>
            <person name="Sullivan T.D."/>
            <person name="Marty A.J."/>
            <person name="Carmen J.C."/>
            <person name="Chen Z."/>
            <person name="Ding L."/>
            <person name="Gujja S."/>
            <person name="Magrini V."/>
            <person name="Misas E."/>
            <person name="Mitreva M."/>
            <person name="Priest M."/>
            <person name="Saif S."/>
            <person name="Whiston E.A."/>
            <person name="Young S."/>
            <person name="Zeng Q."/>
            <person name="Goldman W.E."/>
            <person name="Mardis E.R."/>
            <person name="Taylor J.W."/>
            <person name="McEwen J.G."/>
            <person name="Clay O.K."/>
            <person name="Klein B.S."/>
            <person name="Cuomo C.A."/>
        </authorList>
    </citation>
    <scope>NUCLEOTIDE SEQUENCE [LARGE SCALE GENOMIC DNA]</scope>
    <source>
        <strain evidence="3">UAMH 3008</strain>
    </source>
</reference>
<protein>
    <submittedName>
        <fullName evidence="2">Uncharacterized protein</fullName>
    </submittedName>
</protein>
<feature type="compositionally biased region" description="Polar residues" evidence="1">
    <location>
        <begin position="169"/>
        <end position="179"/>
    </location>
</feature>
<dbReference type="AlphaFoldDB" id="A0A0G2J134"/>
<evidence type="ECO:0000313" key="3">
    <source>
        <dbReference type="Proteomes" id="UP000034164"/>
    </source>
</evidence>